<dbReference type="InterPro" id="IPR037177">
    <property type="entry name" value="DLC_sf"/>
</dbReference>
<dbReference type="CDD" id="cd21450">
    <property type="entry name" value="DLC-like_DYNLL1-like"/>
    <property type="match status" value="1"/>
</dbReference>
<evidence type="ECO:0000313" key="2">
    <source>
        <dbReference type="EMBL" id="OQV21880.1"/>
    </source>
</evidence>
<dbReference type="AlphaFoldDB" id="A0A1W0X399"/>
<keyword evidence="1" id="KW-0732">Signal</keyword>
<gene>
    <name evidence="2" type="ORF">BV898_04094</name>
</gene>
<dbReference type="Gene3D" id="3.30.740.10">
    <property type="entry name" value="Protein Inhibitor Of Neuronal Nitric Oxide Synthase"/>
    <property type="match status" value="1"/>
</dbReference>
<dbReference type="SMART" id="SM01375">
    <property type="entry name" value="Dynein_light"/>
    <property type="match status" value="1"/>
</dbReference>
<dbReference type="GO" id="GO:0030286">
    <property type="term" value="C:dynein complex"/>
    <property type="evidence" value="ECO:0007669"/>
    <property type="project" value="InterPro"/>
</dbReference>
<organism evidence="2 3">
    <name type="scientific">Hypsibius exemplaris</name>
    <name type="common">Freshwater tardigrade</name>
    <dbReference type="NCBI Taxonomy" id="2072580"/>
    <lineage>
        <taxon>Eukaryota</taxon>
        <taxon>Metazoa</taxon>
        <taxon>Ecdysozoa</taxon>
        <taxon>Tardigrada</taxon>
        <taxon>Eutardigrada</taxon>
        <taxon>Parachela</taxon>
        <taxon>Hypsibioidea</taxon>
        <taxon>Hypsibiidae</taxon>
        <taxon>Hypsibius</taxon>
    </lineage>
</organism>
<feature type="signal peptide" evidence="1">
    <location>
        <begin position="1"/>
        <end position="32"/>
    </location>
</feature>
<accession>A0A1W0X399</accession>
<proteinExistence type="predicted"/>
<keyword evidence="3" id="KW-1185">Reference proteome</keyword>
<evidence type="ECO:0000256" key="1">
    <source>
        <dbReference type="SAM" id="SignalP"/>
    </source>
</evidence>
<dbReference type="OrthoDB" id="6506078at2759"/>
<dbReference type="EMBL" id="MTYJ01000020">
    <property type="protein sequence ID" value="OQV21880.1"/>
    <property type="molecule type" value="Genomic_DNA"/>
</dbReference>
<feature type="chain" id="PRO_5013094086" evidence="1">
    <location>
        <begin position="33"/>
        <end position="194"/>
    </location>
</feature>
<evidence type="ECO:0000313" key="3">
    <source>
        <dbReference type="Proteomes" id="UP000192578"/>
    </source>
</evidence>
<sequence>MRDRAIRRLDGWMFLLIVWMLLLGMLAQKVSSLGNVLGWSSDITTAIPVQSKSNRTTDTLSHQVRTAFKVQTSQQTNVHQKQVHFPGSLLKDELLERPLVAVSQEPSILSPTDMPGDMLTFASETAIKAVSAFTSVADMAEYLRMKFEARFPSTSTGNWQTSVGTNFAASIRKRTGTGFYAKVKGTFILIFASP</sequence>
<reference evidence="3" key="1">
    <citation type="submission" date="2017-01" db="EMBL/GenBank/DDBJ databases">
        <title>Comparative genomics of anhydrobiosis in the tardigrade Hypsibius dujardini.</title>
        <authorList>
            <person name="Yoshida Y."/>
            <person name="Koutsovoulos G."/>
            <person name="Laetsch D."/>
            <person name="Stevens L."/>
            <person name="Kumar S."/>
            <person name="Horikawa D."/>
            <person name="Ishino K."/>
            <person name="Komine S."/>
            <person name="Tomita M."/>
            <person name="Blaxter M."/>
            <person name="Arakawa K."/>
        </authorList>
    </citation>
    <scope>NUCLEOTIDE SEQUENCE [LARGE SCALE GENOMIC DNA]</scope>
    <source>
        <strain evidence="3">Z151</strain>
    </source>
</reference>
<dbReference type="InterPro" id="IPR001372">
    <property type="entry name" value="Dynein_light_chain_typ-1/2"/>
</dbReference>
<dbReference type="Pfam" id="PF01221">
    <property type="entry name" value="Dynein_light"/>
    <property type="match status" value="1"/>
</dbReference>
<comment type="caution">
    <text evidence="2">The sequence shown here is derived from an EMBL/GenBank/DDBJ whole genome shotgun (WGS) entry which is preliminary data.</text>
</comment>
<dbReference type="Proteomes" id="UP000192578">
    <property type="component" value="Unassembled WGS sequence"/>
</dbReference>
<dbReference type="SUPFAM" id="SSF54648">
    <property type="entry name" value="DLC"/>
    <property type="match status" value="1"/>
</dbReference>
<name>A0A1W0X399_HYPEX</name>
<dbReference type="GO" id="GO:0007017">
    <property type="term" value="P:microtubule-based process"/>
    <property type="evidence" value="ECO:0007669"/>
    <property type="project" value="InterPro"/>
</dbReference>
<protein>
    <submittedName>
        <fullName evidence="2">Uncharacterized protein</fullName>
    </submittedName>
</protein>